<keyword evidence="3" id="KW-1185">Reference proteome</keyword>
<dbReference type="KEGG" id="ceh:CEW89_08240"/>
<evidence type="ECO:0000313" key="2">
    <source>
        <dbReference type="EMBL" id="ATG47563.1"/>
    </source>
</evidence>
<feature type="domain" description="T6SS Phospholipase effector Tle1-like catalytic" evidence="1">
    <location>
        <begin position="35"/>
        <end position="295"/>
    </location>
</feature>
<organism evidence="2 3">
    <name type="scientific">Celeribacter ethanolicus</name>
    <dbReference type="NCBI Taxonomy" id="1758178"/>
    <lineage>
        <taxon>Bacteria</taxon>
        <taxon>Pseudomonadati</taxon>
        <taxon>Pseudomonadota</taxon>
        <taxon>Alphaproteobacteria</taxon>
        <taxon>Rhodobacterales</taxon>
        <taxon>Roseobacteraceae</taxon>
        <taxon>Celeribacter</taxon>
    </lineage>
</organism>
<dbReference type="EMBL" id="CP022196">
    <property type="protein sequence ID" value="ATG47563.1"/>
    <property type="molecule type" value="Genomic_DNA"/>
</dbReference>
<dbReference type="InterPro" id="IPR018712">
    <property type="entry name" value="Tle1-like_cat"/>
</dbReference>
<reference evidence="2 3" key="1">
    <citation type="submission" date="2017-06" db="EMBL/GenBank/DDBJ databases">
        <title>Celeribacter sp. TSPH2 complete genome sequence.</title>
        <authorList>
            <person name="Woo J.-H."/>
            <person name="Kim H.-S."/>
        </authorList>
    </citation>
    <scope>NUCLEOTIDE SEQUENCE [LARGE SCALE GENOMIC DNA]</scope>
    <source>
        <strain evidence="2 3">TSPH2</strain>
    </source>
</reference>
<dbReference type="RefSeq" id="WP_096805551.1">
    <property type="nucleotide sequence ID" value="NZ_CP022196.1"/>
</dbReference>
<dbReference type="OrthoDB" id="4378831at2"/>
<proteinExistence type="predicted"/>
<protein>
    <recommendedName>
        <fullName evidence="1">T6SS Phospholipase effector Tle1-like catalytic domain-containing protein</fullName>
    </recommendedName>
</protein>
<sequence>MDQKKGFFGRVSHLFKFRQRVRTSGGHHSRGPLTHVIIMDGTLSSLAPGDETNAGLTYKLCTEAAQKTGLGANMLVRYEAGIQWRGWRDTMDVIEGRGIDRQIQRVYGALASRYRPGDRIFLFGYSRGAYAVRSLSGFIDMIGLLRPEEATERNIRTAYRHYQMAPHAASSHAFSAGHCHPRVEIEFLGVWDTVAALGIHFPLLWRYSTVFHEFHDQMPATCVKRAYHVLAHDESRAAYEPVMFETNPDAPIFAGKRQVLQQMWFPGTHGDVGGQLSGSNPERRLSNATLVWMLDKAEAAGLTLPQDWRGRYLADPHGPSVGMNRGWGKFFVLREARVVGADASEVRHPALKR</sequence>
<dbReference type="Pfam" id="PF09994">
    <property type="entry name" value="T6SS_Tle1-like_cat"/>
    <property type="match status" value="1"/>
</dbReference>
<dbReference type="PANTHER" id="PTHR33840">
    <property type="match status" value="1"/>
</dbReference>
<dbReference type="PANTHER" id="PTHR33840:SF1">
    <property type="entry name" value="TLE1 PHOSPHOLIPASE DOMAIN-CONTAINING PROTEIN"/>
    <property type="match status" value="1"/>
</dbReference>
<evidence type="ECO:0000313" key="3">
    <source>
        <dbReference type="Proteomes" id="UP000217935"/>
    </source>
</evidence>
<dbReference type="Proteomes" id="UP000217935">
    <property type="component" value="Chromosome"/>
</dbReference>
<evidence type="ECO:0000259" key="1">
    <source>
        <dbReference type="Pfam" id="PF09994"/>
    </source>
</evidence>
<dbReference type="STRING" id="1758178.GCA_001550095_01382"/>
<gene>
    <name evidence="2" type="ORF">CEW89_08240</name>
</gene>
<accession>A0A291GAK1</accession>
<dbReference type="AlphaFoldDB" id="A0A291GAK1"/>
<name>A0A291GAK1_9RHOB</name>